<reference evidence="2 3" key="1">
    <citation type="submission" date="2024-01" db="EMBL/GenBank/DDBJ databases">
        <title>Genome assemblies of Stephania.</title>
        <authorList>
            <person name="Yang L."/>
        </authorList>
    </citation>
    <scope>NUCLEOTIDE SEQUENCE [LARGE SCALE GENOMIC DNA]</scope>
    <source>
        <strain evidence="2">YNDBR</strain>
        <tissue evidence="2">Leaf</tissue>
    </source>
</reference>
<keyword evidence="1" id="KW-1133">Transmembrane helix</keyword>
<feature type="transmembrane region" description="Helical" evidence="1">
    <location>
        <begin position="20"/>
        <end position="41"/>
    </location>
</feature>
<keyword evidence="1" id="KW-0812">Transmembrane</keyword>
<gene>
    <name evidence="2" type="ORF">Syun_031523</name>
</gene>
<dbReference type="Proteomes" id="UP001420932">
    <property type="component" value="Unassembled WGS sequence"/>
</dbReference>
<sequence length="653" mass="73703">MDAHVANDTKFSSPMPAIGLYMAVATLVCLILMLCDIFNAIRQKKPWIPCRFFVLNSFTLTLLSIATKLPSDLTTSMPSACDQLSKLCGTSLMCISIAFFMPSAVSMSQSEYSANLASLSIMVFTIVVNVSLQISTGAIFLFKVEHIITLLLMLLLLGIMGGSRMTSIDYFAVPFRKSLQQMPRNVYTLKRCYIHSYITDPQLALCRFSSSATVGVLCTICFGVLSETAIRAYSLDKGLKGDSDYKWSIWVVVGLQLITLLVGTLANVCRGLALASQMHSFMLIALTRHTFLESQRVFLLTHRNWNLYLKTLNHSRMVFQIFRTMENILDSLLFLMRIWAESVNKLILVAIRMVRDFFAWAMEKVNIIDCFGLLEGFIDDSNDDKMILKLKSEFEDDGHDKYSSSIPGFYSEYLLRKSVMDMEMCIKKHSTHPMTSLLEFLSTTADDGSVELLKQISSSSDELVLLVCLVRMADSLASSLRIVPSASALDQAFEIIVFIHAKTITKSGSNAMKINVAKDIWMNKSNSNHWFQTDIIDPLKRGCANDIRDCIAGLFDNYLLNFVICELYDINNIIGEPRVEAIRSTNGSVEELYDRIEQLFAELLLSFFDRLPNAIFNSLNERVAAVEFQKNVKIWMKLVARFTDEALCQPQHR</sequence>
<evidence type="ECO:0000313" key="3">
    <source>
        <dbReference type="Proteomes" id="UP001420932"/>
    </source>
</evidence>
<dbReference type="PANTHER" id="PTHR35307:SF6">
    <property type="entry name" value="TRANSMEMBRANE PROTEIN"/>
    <property type="match status" value="1"/>
</dbReference>
<feature type="transmembrane region" description="Helical" evidence="1">
    <location>
        <begin position="83"/>
        <end position="104"/>
    </location>
</feature>
<dbReference type="EMBL" id="JBBNAF010000037">
    <property type="protein sequence ID" value="KAK9082123.1"/>
    <property type="molecule type" value="Genomic_DNA"/>
</dbReference>
<evidence type="ECO:0000313" key="2">
    <source>
        <dbReference type="EMBL" id="KAK9082123.1"/>
    </source>
</evidence>
<dbReference type="PANTHER" id="PTHR35307">
    <property type="entry name" value="PROTEIN, PUTATIVE-RELATED"/>
    <property type="match status" value="1"/>
</dbReference>
<feature type="transmembrane region" description="Helical" evidence="1">
    <location>
        <begin position="247"/>
        <end position="269"/>
    </location>
</feature>
<feature type="transmembrane region" description="Helical" evidence="1">
    <location>
        <begin position="212"/>
        <end position="235"/>
    </location>
</feature>
<feature type="transmembrane region" description="Helical" evidence="1">
    <location>
        <begin position="116"/>
        <end position="141"/>
    </location>
</feature>
<protein>
    <submittedName>
        <fullName evidence="2">Uncharacterized protein</fullName>
    </submittedName>
</protein>
<dbReference type="AlphaFoldDB" id="A0AAP0HBG4"/>
<name>A0AAP0HBG4_9MAGN</name>
<feature type="transmembrane region" description="Helical" evidence="1">
    <location>
        <begin position="147"/>
        <end position="172"/>
    </location>
</feature>
<keyword evidence="3" id="KW-1185">Reference proteome</keyword>
<organism evidence="2 3">
    <name type="scientific">Stephania yunnanensis</name>
    <dbReference type="NCBI Taxonomy" id="152371"/>
    <lineage>
        <taxon>Eukaryota</taxon>
        <taxon>Viridiplantae</taxon>
        <taxon>Streptophyta</taxon>
        <taxon>Embryophyta</taxon>
        <taxon>Tracheophyta</taxon>
        <taxon>Spermatophyta</taxon>
        <taxon>Magnoliopsida</taxon>
        <taxon>Ranunculales</taxon>
        <taxon>Menispermaceae</taxon>
        <taxon>Menispermoideae</taxon>
        <taxon>Cissampelideae</taxon>
        <taxon>Stephania</taxon>
    </lineage>
</organism>
<evidence type="ECO:0000256" key="1">
    <source>
        <dbReference type="SAM" id="Phobius"/>
    </source>
</evidence>
<keyword evidence="1" id="KW-0472">Membrane</keyword>
<accession>A0AAP0HBG4</accession>
<comment type="caution">
    <text evidence="2">The sequence shown here is derived from an EMBL/GenBank/DDBJ whole genome shotgun (WGS) entry which is preliminary data.</text>
</comment>
<proteinExistence type="predicted"/>